<dbReference type="PROSITE" id="PS50106">
    <property type="entry name" value="PDZ"/>
    <property type="match status" value="4"/>
</dbReference>
<dbReference type="CTD" id="5174"/>
<dbReference type="OrthoDB" id="10009200at2759"/>
<evidence type="ECO:0000313" key="8">
    <source>
        <dbReference type="RefSeq" id="XP_020666644.2"/>
    </source>
</evidence>
<feature type="domain" description="PDZ" evidence="6">
    <location>
        <begin position="361"/>
        <end position="441"/>
    </location>
</feature>
<dbReference type="SMART" id="SM00228">
    <property type="entry name" value="PDZ"/>
    <property type="match status" value="4"/>
</dbReference>
<dbReference type="InterPro" id="IPR001478">
    <property type="entry name" value="PDZ"/>
</dbReference>
<feature type="region of interest" description="Disordered" evidence="5">
    <location>
        <begin position="456"/>
        <end position="503"/>
    </location>
</feature>
<protein>
    <submittedName>
        <fullName evidence="8 9">Na(+)/H(+) exchange regulatory cofactor NHE-RF3</fullName>
    </submittedName>
</protein>
<dbReference type="InterPro" id="IPR041489">
    <property type="entry name" value="PDZ_6"/>
</dbReference>
<sequence length="503" mass="55845">MSFHPRECKLIREDKEKYGFCLRVEKFKAGHIIRKVEKDSPAEKAGLRDGDRVLWVNGVFVDNEDHGKVTDLVMNNAGPVVFLVLDEDSYKSAQKEGVNFEKLGQKTQTQQAEHPAPVTNGVPGPVPQPRLCYIVKEQNSYGFSLKTTAGEKGLYIIDVSLQGPAAKAGVKPNDRLIEINGENVENDTHEEVVEKVKKSGNKVMFLLSDKETDQYYNGQNIPLTRDMANLKLLPLKPRSIELEKGENGYGFYLKMEQNGKGHFIKDIDSGSPAATAGLKDNDFLVAVNGEMTETLDHNTVVERIRQSGEKTTLLVVDEETDIMFKMAKISPCLYYHKTLVPSLHKAEVPTYTEEVNHKPRLCRLVKGPSGFGFRLNAIQDLPGQFIKEVQKDGPADKAGVQADEILIEVNGVNVENESYDDVVARIQNSGNRVTLLVCGEEAYQYFKSQNMPVTASMADPLNDGNGDPPAYTEIQTLQPEPRERASSSSSSHSVASEDEDTRL</sequence>
<evidence type="ECO:0000256" key="4">
    <source>
        <dbReference type="ARBA" id="ARBA00038110"/>
    </source>
</evidence>
<evidence type="ECO:0000313" key="7">
    <source>
        <dbReference type="Proteomes" id="UP001652642"/>
    </source>
</evidence>
<dbReference type="RefSeq" id="XP_072850109.1">
    <property type="nucleotide sequence ID" value="XM_072994008.1"/>
</dbReference>
<organism evidence="7 9">
    <name type="scientific">Pogona vitticeps</name>
    <name type="common">central bearded dragon</name>
    <dbReference type="NCBI Taxonomy" id="103695"/>
    <lineage>
        <taxon>Eukaryota</taxon>
        <taxon>Metazoa</taxon>
        <taxon>Chordata</taxon>
        <taxon>Craniata</taxon>
        <taxon>Vertebrata</taxon>
        <taxon>Euteleostomi</taxon>
        <taxon>Lepidosauria</taxon>
        <taxon>Squamata</taxon>
        <taxon>Bifurcata</taxon>
        <taxon>Unidentata</taxon>
        <taxon>Episquamata</taxon>
        <taxon>Toxicofera</taxon>
        <taxon>Iguania</taxon>
        <taxon>Acrodonta</taxon>
        <taxon>Agamidae</taxon>
        <taxon>Amphibolurinae</taxon>
        <taxon>Pogona</taxon>
    </lineage>
</organism>
<dbReference type="PANTHER" id="PTHR14191">
    <property type="entry name" value="PDZ DOMAIN CONTAINING PROTEIN"/>
    <property type="match status" value="1"/>
</dbReference>
<proteinExistence type="inferred from homology"/>
<evidence type="ECO:0000313" key="9">
    <source>
        <dbReference type="RefSeq" id="XP_020666653.2"/>
    </source>
</evidence>
<gene>
    <name evidence="8 9 10" type="primary">PDZK1</name>
</gene>
<dbReference type="GO" id="GO:0043495">
    <property type="term" value="F:protein-membrane adaptor activity"/>
    <property type="evidence" value="ECO:0007669"/>
    <property type="project" value="TreeGrafter"/>
</dbReference>
<dbReference type="RefSeq" id="XP_020666653.2">
    <property type="nucleotide sequence ID" value="XM_020810994.2"/>
</dbReference>
<evidence type="ECO:0000259" key="6">
    <source>
        <dbReference type="PROSITE" id="PS50106"/>
    </source>
</evidence>
<dbReference type="Proteomes" id="UP001652642">
    <property type="component" value="Chromosome 3"/>
</dbReference>
<dbReference type="InterPro" id="IPR036034">
    <property type="entry name" value="PDZ_sf"/>
</dbReference>
<dbReference type="SUPFAM" id="SSF50156">
    <property type="entry name" value="PDZ domain-like"/>
    <property type="match status" value="4"/>
</dbReference>
<dbReference type="GeneID" id="110088591"/>
<keyword evidence="7" id="KW-1185">Reference proteome</keyword>
<dbReference type="InterPro" id="IPR051067">
    <property type="entry name" value="NHER"/>
</dbReference>
<keyword evidence="3" id="KW-0677">Repeat</keyword>
<reference evidence="8 9" key="1">
    <citation type="submission" date="2025-05" db="UniProtKB">
        <authorList>
            <consortium name="RefSeq"/>
        </authorList>
    </citation>
    <scope>IDENTIFICATION</scope>
</reference>
<evidence type="ECO:0000256" key="5">
    <source>
        <dbReference type="SAM" id="MobiDB-lite"/>
    </source>
</evidence>
<dbReference type="GO" id="GO:0016324">
    <property type="term" value="C:apical plasma membrane"/>
    <property type="evidence" value="ECO:0007669"/>
    <property type="project" value="TreeGrafter"/>
</dbReference>
<dbReference type="Gene3D" id="2.30.42.10">
    <property type="match status" value="4"/>
</dbReference>
<evidence type="ECO:0000256" key="3">
    <source>
        <dbReference type="ARBA" id="ARBA00022737"/>
    </source>
</evidence>
<evidence type="ECO:0000313" key="10">
    <source>
        <dbReference type="RefSeq" id="XP_072850109.1"/>
    </source>
</evidence>
<evidence type="ECO:0000256" key="2">
    <source>
        <dbReference type="ARBA" id="ARBA00022475"/>
    </source>
</evidence>
<comment type="similarity">
    <text evidence="4">Belongs to the NHER family.</text>
</comment>
<name>A0A6J0V392_9SAUR</name>
<feature type="domain" description="PDZ" evidence="6">
    <location>
        <begin position="131"/>
        <end position="211"/>
    </location>
</feature>
<accession>A0A6J0V392</accession>
<dbReference type="Pfam" id="PF17820">
    <property type="entry name" value="PDZ_6"/>
    <property type="match status" value="1"/>
</dbReference>
<dbReference type="GO" id="GO:0072659">
    <property type="term" value="P:protein localization to plasma membrane"/>
    <property type="evidence" value="ECO:0007669"/>
    <property type="project" value="TreeGrafter"/>
</dbReference>
<dbReference type="GO" id="GO:0005102">
    <property type="term" value="F:signaling receptor binding"/>
    <property type="evidence" value="ECO:0007669"/>
    <property type="project" value="TreeGrafter"/>
</dbReference>
<keyword evidence="2" id="KW-0472">Membrane</keyword>
<dbReference type="AlphaFoldDB" id="A0A6J0V392"/>
<evidence type="ECO:0000256" key="1">
    <source>
        <dbReference type="ARBA" id="ARBA00004236"/>
    </source>
</evidence>
<dbReference type="Pfam" id="PF00595">
    <property type="entry name" value="PDZ"/>
    <property type="match status" value="3"/>
</dbReference>
<dbReference type="RefSeq" id="XP_020666644.2">
    <property type="nucleotide sequence ID" value="XM_020810985.2"/>
</dbReference>
<feature type="domain" description="PDZ" evidence="6">
    <location>
        <begin position="7"/>
        <end position="88"/>
    </location>
</feature>
<keyword evidence="2" id="KW-1003">Cell membrane</keyword>
<dbReference type="PANTHER" id="PTHR14191:SF6">
    <property type="entry name" value="NA(+)_H(+) EXCHANGE REGULATORY COFACTOR NHE-RF3-RELATED"/>
    <property type="match status" value="1"/>
</dbReference>
<dbReference type="CDD" id="cd06768">
    <property type="entry name" value="PDZ_NHERF-like"/>
    <property type="match status" value="4"/>
</dbReference>
<comment type="subcellular location">
    <subcellularLocation>
        <location evidence="1">Cell membrane</location>
    </subcellularLocation>
</comment>
<dbReference type="KEGG" id="pvt:110088591"/>
<feature type="domain" description="PDZ" evidence="6">
    <location>
        <begin position="239"/>
        <end position="319"/>
    </location>
</feature>